<reference evidence="2 3" key="1">
    <citation type="submission" date="2015-01" db="EMBL/GenBank/DDBJ databases">
        <title>The Genome Sequence of Cryptococcus gattii EJB2.</title>
        <authorList>
            <consortium name="The Broad Institute Genomics Platform"/>
            <person name="Cuomo C."/>
            <person name="Litvintseva A."/>
            <person name="Chen Y."/>
            <person name="Heitman J."/>
            <person name="Sun S."/>
            <person name="Springer D."/>
            <person name="Dromer F."/>
            <person name="Young S."/>
            <person name="Zeng Q."/>
            <person name="Gargeya S."/>
            <person name="Abouelleil A."/>
            <person name="Alvarado L."/>
            <person name="Chapman S.B."/>
            <person name="Gainer-Dewar J."/>
            <person name="Goldberg J."/>
            <person name="Griggs A."/>
            <person name="Gujja S."/>
            <person name="Hansen M."/>
            <person name="Howarth C."/>
            <person name="Imamovic A."/>
            <person name="Larimer J."/>
            <person name="Murphy C."/>
            <person name="Naylor J."/>
            <person name="Pearson M."/>
            <person name="Priest M."/>
            <person name="Roberts A."/>
            <person name="Saif S."/>
            <person name="Shea T."/>
            <person name="Sykes S."/>
            <person name="Wortman J."/>
            <person name="Nusbaum C."/>
            <person name="Birren B."/>
        </authorList>
    </citation>
    <scope>NUCLEOTIDE SEQUENCE [LARGE SCALE GENOMIC DNA]</scope>
    <source>
        <strain evidence="2 3">EJB2</strain>
    </source>
</reference>
<evidence type="ECO:0000313" key="2">
    <source>
        <dbReference type="EMBL" id="KIR80458.1"/>
    </source>
</evidence>
<sequence length="261" mass="29107">MSSDLSDPLKPSNGHTLTPFHILTLALCSISLILTHILGPNTVAGPLTRLSILLVLLLLSHHFILYLLSYHSASLAKAHEAGKAKIDSVVEQSKMEHKKSDRDWEYPDAHPSHFLTTKDGKPRLFPFPLGLAGGGGGYVCMYVFFSGHYNQRETPAARERLKAEMEAKESARQKKAKKTIEAFEAARQKWTTRLTHLKVLMSIISLGLVSKKMAVGCLMAWIYYIVVGYLTGLLALPKEDEEKPAKQRKNTPTARFLLFIP</sequence>
<name>A0ABR5BXT4_9TREE</name>
<evidence type="ECO:0008006" key="4">
    <source>
        <dbReference type="Google" id="ProtNLM"/>
    </source>
</evidence>
<proteinExistence type="predicted"/>
<feature type="transmembrane region" description="Helical" evidence="1">
    <location>
        <begin position="213"/>
        <end position="236"/>
    </location>
</feature>
<gene>
    <name evidence="2" type="ORF">I306_02435</name>
</gene>
<keyword evidence="1" id="KW-1133">Transmembrane helix</keyword>
<accession>A0ABR5BXT4</accession>
<feature type="transmembrane region" description="Helical" evidence="1">
    <location>
        <begin position="50"/>
        <end position="68"/>
    </location>
</feature>
<keyword evidence="1" id="KW-0812">Transmembrane</keyword>
<dbReference type="Proteomes" id="UP000054272">
    <property type="component" value="Unassembled WGS sequence"/>
</dbReference>
<evidence type="ECO:0000256" key="1">
    <source>
        <dbReference type="SAM" id="Phobius"/>
    </source>
</evidence>
<keyword evidence="1" id="KW-0472">Membrane</keyword>
<evidence type="ECO:0000313" key="3">
    <source>
        <dbReference type="Proteomes" id="UP000054272"/>
    </source>
</evidence>
<feature type="transmembrane region" description="Helical" evidence="1">
    <location>
        <begin position="20"/>
        <end position="38"/>
    </location>
</feature>
<keyword evidence="3" id="KW-1185">Reference proteome</keyword>
<protein>
    <recommendedName>
        <fullName evidence="4">Copper transporter</fullName>
    </recommendedName>
</protein>
<dbReference type="EMBL" id="KN848631">
    <property type="protein sequence ID" value="KIR80458.1"/>
    <property type="molecule type" value="Genomic_DNA"/>
</dbReference>
<feature type="transmembrane region" description="Helical" evidence="1">
    <location>
        <begin position="124"/>
        <end position="145"/>
    </location>
</feature>
<organism evidence="2 3">
    <name type="scientific">Cryptococcus gattii EJB2</name>
    <dbReference type="NCBI Taxonomy" id="1296103"/>
    <lineage>
        <taxon>Eukaryota</taxon>
        <taxon>Fungi</taxon>
        <taxon>Dikarya</taxon>
        <taxon>Basidiomycota</taxon>
        <taxon>Agaricomycotina</taxon>
        <taxon>Tremellomycetes</taxon>
        <taxon>Tremellales</taxon>
        <taxon>Cryptococcaceae</taxon>
        <taxon>Cryptococcus</taxon>
        <taxon>Cryptococcus gattii species complex</taxon>
    </lineage>
</organism>